<dbReference type="CDD" id="cd00201">
    <property type="entry name" value="WW"/>
    <property type="match status" value="1"/>
</dbReference>
<dbReference type="PANTHER" id="PTHR10288">
    <property type="entry name" value="KH DOMAIN CONTAINING RNA BINDING PROTEIN"/>
    <property type="match status" value="1"/>
</dbReference>
<dbReference type="Proteomes" id="UP000247498">
    <property type="component" value="Unassembled WGS sequence"/>
</dbReference>
<dbReference type="AlphaFoldDB" id="A0A2V0PQV1"/>
<dbReference type="SMART" id="SM00456">
    <property type="entry name" value="WW"/>
    <property type="match status" value="1"/>
</dbReference>
<dbReference type="PROSITE" id="PS50084">
    <property type="entry name" value="KH_TYPE_1"/>
    <property type="match status" value="3"/>
</dbReference>
<dbReference type="SUPFAM" id="SSF54791">
    <property type="entry name" value="Eukaryotic type KH-domain (KH-domain type I)"/>
    <property type="match status" value="3"/>
</dbReference>
<keyword evidence="2" id="KW-0694">RNA-binding</keyword>
<dbReference type="OrthoDB" id="5204190at2759"/>
<feature type="compositionally biased region" description="Acidic residues" evidence="3">
    <location>
        <begin position="13"/>
        <end position="29"/>
    </location>
</feature>
<dbReference type="SMART" id="SM00322">
    <property type="entry name" value="KH"/>
    <property type="match status" value="3"/>
</dbReference>
<name>A0A2V0PQV1_9CHLO</name>
<dbReference type="InterPro" id="IPR036612">
    <property type="entry name" value="KH_dom_type_1_sf"/>
</dbReference>
<dbReference type="GO" id="GO:0003723">
    <property type="term" value="F:RNA binding"/>
    <property type="evidence" value="ECO:0007669"/>
    <property type="project" value="UniProtKB-UniRule"/>
</dbReference>
<dbReference type="CDD" id="cd00105">
    <property type="entry name" value="KH-I"/>
    <property type="match status" value="2"/>
</dbReference>
<feature type="compositionally biased region" description="Low complexity" evidence="3">
    <location>
        <begin position="1"/>
        <end position="12"/>
    </location>
</feature>
<dbReference type="Pfam" id="PF00397">
    <property type="entry name" value="WW"/>
    <property type="match status" value="1"/>
</dbReference>
<evidence type="ECO:0000256" key="1">
    <source>
        <dbReference type="ARBA" id="ARBA00022737"/>
    </source>
</evidence>
<keyword evidence="6" id="KW-1185">Reference proteome</keyword>
<evidence type="ECO:0000256" key="3">
    <source>
        <dbReference type="SAM" id="MobiDB-lite"/>
    </source>
</evidence>
<proteinExistence type="predicted"/>
<protein>
    <recommendedName>
        <fullName evidence="4">WW domain-containing protein</fullName>
    </recommendedName>
</protein>
<evidence type="ECO:0000256" key="2">
    <source>
        <dbReference type="PROSITE-ProRule" id="PRU00117"/>
    </source>
</evidence>
<feature type="region of interest" description="Disordered" evidence="3">
    <location>
        <begin position="1"/>
        <end position="132"/>
    </location>
</feature>
<keyword evidence="1" id="KW-0677">Repeat</keyword>
<dbReference type="Gene3D" id="3.30.1370.10">
    <property type="entry name" value="K Homology domain, type 1"/>
    <property type="match status" value="3"/>
</dbReference>
<evidence type="ECO:0000313" key="5">
    <source>
        <dbReference type="EMBL" id="GBF99605.1"/>
    </source>
</evidence>
<dbReference type="InterPro" id="IPR001202">
    <property type="entry name" value="WW_dom"/>
</dbReference>
<dbReference type="InterPro" id="IPR036020">
    <property type="entry name" value="WW_dom_sf"/>
</dbReference>
<dbReference type="STRING" id="307507.A0A2V0PQV1"/>
<comment type="caution">
    <text evidence="5">The sequence shown here is derived from an EMBL/GenBank/DDBJ whole genome shotgun (WGS) entry which is preliminary data.</text>
</comment>
<dbReference type="InParanoid" id="A0A2V0PQV1"/>
<dbReference type="EMBL" id="BDRX01000164">
    <property type="protein sequence ID" value="GBF99605.1"/>
    <property type="molecule type" value="Genomic_DNA"/>
</dbReference>
<organism evidence="5 6">
    <name type="scientific">Raphidocelis subcapitata</name>
    <dbReference type="NCBI Taxonomy" id="307507"/>
    <lineage>
        <taxon>Eukaryota</taxon>
        <taxon>Viridiplantae</taxon>
        <taxon>Chlorophyta</taxon>
        <taxon>core chlorophytes</taxon>
        <taxon>Chlorophyceae</taxon>
        <taxon>CS clade</taxon>
        <taxon>Sphaeropleales</taxon>
        <taxon>Selenastraceae</taxon>
        <taxon>Raphidocelis</taxon>
    </lineage>
</organism>
<dbReference type="Gene3D" id="2.20.70.10">
    <property type="match status" value="1"/>
</dbReference>
<accession>A0A2V0PQV1</accession>
<dbReference type="InterPro" id="IPR004087">
    <property type="entry name" value="KH_dom"/>
</dbReference>
<gene>
    <name evidence="5" type="ORF">Rsub_12069</name>
</gene>
<evidence type="ECO:0000313" key="6">
    <source>
        <dbReference type="Proteomes" id="UP000247498"/>
    </source>
</evidence>
<dbReference type="InterPro" id="IPR004088">
    <property type="entry name" value="KH_dom_type_1"/>
</dbReference>
<dbReference type="PROSITE" id="PS01159">
    <property type="entry name" value="WW_DOMAIN_1"/>
    <property type="match status" value="1"/>
</dbReference>
<sequence length="518" mass="51878">MAEEAAAQLAVEEQQEEEAAVVVEDDDEAAAGGQKKREREASAEDGSEPDAKRLNANGEEEDDPPAADPNDDDDPPAAGAAADDDDPPAAGAADDDDPPAAADGSDDPPPAASGNPGPDGDPGGDDDREFTRYPDGAVSEVMHISKTMVGKLIGKGGATIMGLQSSTGCSIQVDQVTAARGGEFRRVTLKGTPAAVEAAKEAVAAALAAEAPPAAAVAGAGEATAEVWCPPTVVGRIIGRAGETIKLLQAASGAYILVNQNFPEGADRQITASGNADAVERATNMLKELIASDQSSVQGVIQKYGLGRTIKMQCPRSAVGRIIGRGGETVKMLQRKYNASVQIEQGSDPMDVTIIASPSEAEACQAEIFAIISHPEGAGPYGGGGPRGGGGGGGYGMGGGGGYGMGPRPGMHMGMMPYGYGMGMPMGMGMGMGYGMQPYGAYGAAPYAGGYGGGYGGYDASAYGGAAAAGGGGAAPGGGAAGAAGSSVWQAIPDDQGRTYYYNTQTGLSQWEKPAEMP</sequence>
<feature type="compositionally biased region" description="Acidic residues" evidence="3">
    <location>
        <begin position="58"/>
        <end position="75"/>
    </location>
</feature>
<evidence type="ECO:0000259" key="4">
    <source>
        <dbReference type="PROSITE" id="PS50020"/>
    </source>
</evidence>
<dbReference type="PROSITE" id="PS50020">
    <property type="entry name" value="WW_DOMAIN_2"/>
    <property type="match status" value="1"/>
</dbReference>
<reference evidence="5 6" key="1">
    <citation type="journal article" date="2018" name="Sci. Rep.">
        <title>Raphidocelis subcapitata (=Pseudokirchneriella subcapitata) provides an insight into genome evolution and environmental adaptations in the Sphaeropleales.</title>
        <authorList>
            <person name="Suzuki S."/>
            <person name="Yamaguchi H."/>
            <person name="Nakajima N."/>
            <person name="Kawachi M."/>
        </authorList>
    </citation>
    <scope>NUCLEOTIDE SEQUENCE [LARGE SCALE GENOMIC DNA]</scope>
    <source>
        <strain evidence="5 6">NIES-35</strain>
    </source>
</reference>
<dbReference type="SUPFAM" id="SSF51045">
    <property type="entry name" value="WW domain"/>
    <property type="match status" value="1"/>
</dbReference>
<feature type="domain" description="WW" evidence="4">
    <location>
        <begin position="489"/>
        <end position="516"/>
    </location>
</feature>
<dbReference type="Pfam" id="PF00013">
    <property type="entry name" value="KH_1"/>
    <property type="match status" value="3"/>
</dbReference>
<feature type="compositionally biased region" description="Acidic residues" evidence="3">
    <location>
        <begin position="82"/>
        <end position="98"/>
    </location>
</feature>